<keyword evidence="4 5" id="KW-0480">Metal-thiolate cluster</keyword>
<evidence type="ECO:0000256" key="3">
    <source>
        <dbReference type="ARBA" id="ARBA00022723"/>
    </source>
</evidence>
<keyword evidence="7" id="KW-1185">Reference proteome</keyword>
<evidence type="ECO:0000256" key="4">
    <source>
        <dbReference type="ARBA" id="ARBA00022851"/>
    </source>
</evidence>
<sequence length="74" mass="7440">MSCCQGNCGCGSSCKCGNGCTGCKMYPDLSCVSAGAATETLGVVASKNMYFDETVAGENGSPDEGFITVAYACL</sequence>
<comment type="similarity">
    <text evidence="2 5">Belongs to the metallothionein superfamily. Type 15 family.</text>
</comment>
<comment type="caution">
    <text evidence="6">The sequence shown here is derived from an EMBL/GenBank/DDBJ whole genome shotgun (WGS) entry which is preliminary data.</text>
</comment>
<name>S8DP97_9LAMI</name>
<dbReference type="InterPro" id="IPR000347">
    <property type="entry name" value="Metalthion_15p"/>
</dbReference>
<evidence type="ECO:0000256" key="1">
    <source>
        <dbReference type="ARBA" id="ARBA00002568"/>
    </source>
</evidence>
<proteinExistence type="inferred from homology"/>
<dbReference type="Pfam" id="PF01439">
    <property type="entry name" value="Metallothio_2"/>
    <property type="match status" value="1"/>
</dbReference>
<keyword evidence="3 5" id="KW-0479">Metal-binding</keyword>
<gene>
    <name evidence="6" type="ORF">M569_13233</name>
</gene>
<dbReference type="PANTHER" id="PTHR33543">
    <property type="entry name" value="METALLOTHIONEIN-LIKE PROTEIN 2A"/>
    <property type="match status" value="1"/>
</dbReference>
<reference evidence="6 7" key="1">
    <citation type="journal article" date="2013" name="BMC Genomics">
        <title>The miniature genome of a carnivorous plant Genlisea aurea contains a low number of genes and short non-coding sequences.</title>
        <authorList>
            <person name="Leushkin E.V."/>
            <person name="Sutormin R.A."/>
            <person name="Nabieva E.R."/>
            <person name="Penin A.A."/>
            <person name="Kondrashov A.S."/>
            <person name="Logacheva M.D."/>
        </authorList>
    </citation>
    <scope>NUCLEOTIDE SEQUENCE [LARGE SCALE GENOMIC DNA]</scope>
</reference>
<evidence type="ECO:0000313" key="6">
    <source>
        <dbReference type="EMBL" id="EPS61562.1"/>
    </source>
</evidence>
<evidence type="ECO:0000313" key="7">
    <source>
        <dbReference type="Proteomes" id="UP000015453"/>
    </source>
</evidence>
<evidence type="ECO:0000256" key="5">
    <source>
        <dbReference type="RuleBase" id="RU369052"/>
    </source>
</evidence>
<protein>
    <recommendedName>
        <fullName evidence="5">Metallothionein-like protein</fullName>
    </recommendedName>
</protein>
<dbReference type="AlphaFoldDB" id="S8DP97"/>
<dbReference type="GO" id="GO:0046872">
    <property type="term" value="F:metal ion binding"/>
    <property type="evidence" value="ECO:0007669"/>
    <property type="project" value="UniProtKB-UniRule"/>
</dbReference>
<organism evidence="6 7">
    <name type="scientific">Genlisea aurea</name>
    <dbReference type="NCBI Taxonomy" id="192259"/>
    <lineage>
        <taxon>Eukaryota</taxon>
        <taxon>Viridiplantae</taxon>
        <taxon>Streptophyta</taxon>
        <taxon>Embryophyta</taxon>
        <taxon>Tracheophyta</taxon>
        <taxon>Spermatophyta</taxon>
        <taxon>Magnoliopsida</taxon>
        <taxon>eudicotyledons</taxon>
        <taxon>Gunneridae</taxon>
        <taxon>Pentapetalae</taxon>
        <taxon>asterids</taxon>
        <taxon>lamiids</taxon>
        <taxon>Lamiales</taxon>
        <taxon>Lentibulariaceae</taxon>
        <taxon>Genlisea</taxon>
    </lineage>
</organism>
<accession>S8DP97</accession>
<dbReference type="PANTHER" id="PTHR33543:SF37">
    <property type="entry name" value="METALLOTHIONEIN-LIKE PROTEIN 4B"/>
    <property type="match status" value="1"/>
</dbReference>
<evidence type="ECO:0000256" key="2">
    <source>
        <dbReference type="ARBA" id="ARBA00005802"/>
    </source>
</evidence>
<comment type="function">
    <text evidence="1 5">Metallothioneins have a high content of cysteine residues that bind various heavy metals.</text>
</comment>
<dbReference type="EMBL" id="AUSU01006744">
    <property type="protein sequence ID" value="EPS61562.1"/>
    <property type="molecule type" value="Genomic_DNA"/>
</dbReference>
<dbReference type="Proteomes" id="UP000015453">
    <property type="component" value="Unassembled WGS sequence"/>
</dbReference>